<dbReference type="Pfam" id="PF00691">
    <property type="entry name" value="OmpA"/>
    <property type="match status" value="1"/>
</dbReference>
<feature type="domain" description="OmpA-like" evidence="4">
    <location>
        <begin position="578"/>
        <end position="703"/>
    </location>
</feature>
<protein>
    <submittedName>
        <fullName evidence="5">Outer membrane protein, OmpA/MotB family</fullName>
    </submittedName>
</protein>
<evidence type="ECO:0000256" key="2">
    <source>
        <dbReference type="SAM" id="MobiDB-lite"/>
    </source>
</evidence>
<feature type="signal peptide" evidence="3">
    <location>
        <begin position="1"/>
        <end position="24"/>
    </location>
</feature>
<feature type="compositionally biased region" description="Basic and acidic residues" evidence="2">
    <location>
        <begin position="388"/>
        <end position="402"/>
    </location>
</feature>
<name>A3JYV5_SAGS3</name>
<evidence type="ECO:0000256" key="1">
    <source>
        <dbReference type="PROSITE-ProRule" id="PRU00473"/>
    </source>
</evidence>
<evidence type="ECO:0000256" key="3">
    <source>
        <dbReference type="SAM" id="SignalP"/>
    </source>
</evidence>
<feature type="region of interest" description="Disordered" evidence="2">
    <location>
        <begin position="119"/>
        <end position="156"/>
    </location>
</feature>
<dbReference type="Proteomes" id="UP000005713">
    <property type="component" value="Unassembled WGS sequence"/>
</dbReference>
<dbReference type="OrthoDB" id="9792021at2"/>
<dbReference type="CDD" id="cd07185">
    <property type="entry name" value="OmpA_C-like"/>
    <property type="match status" value="1"/>
</dbReference>
<dbReference type="EMBL" id="AAYA01000002">
    <property type="protein sequence ID" value="EBA09658.1"/>
    <property type="molecule type" value="Genomic_DNA"/>
</dbReference>
<reference evidence="5 6" key="1">
    <citation type="submission" date="2006-06" db="EMBL/GenBank/DDBJ databases">
        <authorList>
            <person name="Moran M.A."/>
            <person name="Ferriera S."/>
            <person name="Johnson J."/>
            <person name="Kravitz S."/>
            <person name="Beeson K."/>
            <person name="Sutton G."/>
            <person name="Rogers Y.-H."/>
            <person name="Friedman R."/>
            <person name="Frazier M."/>
            <person name="Venter J.C."/>
        </authorList>
    </citation>
    <scope>NUCLEOTIDE SEQUENCE [LARGE SCALE GENOMIC DNA]</scope>
    <source>
        <strain evidence="5 6">E-37</strain>
    </source>
</reference>
<dbReference type="InterPro" id="IPR050330">
    <property type="entry name" value="Bact_OuterMem_StrucFunc"/>
</dbReference>
<feature type="compositionally biased region" description="Low complexity" evidence="2">
    <location>
        <begin position="190"/>
        <end position="287"/>
    </location>
</feature>
<keyword evidence="1" id="KW-0472">Membrane</keyword>
<keyword evidence="3" id="KW-0732">Signal</keyword>
<comment type="caution">
    <text evidence="5">The sequence shown here is derived from an EMBL/GenBank/DDBJ whole genome shotgun (WGS) entry which is preliminary data.</text>
</comment>
<feature type="region of interest" description="Disordered" evidence="2">
    <location>
        <begin position="170"/>
        <end position="314"/>
    </location>
</feature>
<dbReference type="InterPro" id="IPR006665">
    <property type="entry name" value="OmpA-like"/>
</dbReference>
<dbReference type="Gene3D" id="3.30.1330.60">
    <property type="entry name" value="OmpA-like domain"/>
    <property type="match status" value="1"/>
</dbReference>
<accession>A3JYV5</accession>
<dbReference type="GO" id="GO:0016020">
    <property type="term" value="C:membrane"/>
    <property type="evidence" value="ECO:0007669"/>
    <property type="project" value="UniProtKB-UniRule"/>
</dbReference>
<feature type="chain" id="PRO_5002654199" evidence="3">
    <location>
        <begin position="25"/>
        <end position="703"/>
    </location>
</feature>
<organism evidence="5 6">
    <name type="scientific">Sagittula stellata (strain ATCC 700073 / DSM 11524 / E-37)</name>
    <dbReference type="NCBI Taxonomy" id="388399"/>
    <lineage>
        <taxon>Bacteria</taxon>
        <taxon>Pseudomonadati</taxon>
        <taxon>Pseudomonadota</taxon>
        <taxon>Alphaproteobacteria</taxon>
        <taxon>Rhodobacterales</taxon>
        <taxon>Roseobacteraceae</taxon>
        <taxon>Sagittula</taxon>
    </lineage>
</organism>
<feature type="compositionally biased region" description="Low complexity" evidence="2">
    <location>
        <begin position="294"/>
        <end position="314"/>
    </location>
</feature>
<dbReference type="PROSITE" id="PS51123">
    <property type="entry name" value="OMPA_2"/>
    <property type="match status" value="1"/>
</dbReference>
<feature type="region of interest" description="Disordered" evidence="2">
    <location>
        <begin position="328"/>
        <end position="402"/>
    </location>
</feature>
<dbReference type="AlphaFoldDB" id="A3JYV5"/>
<dbReference type="InterPro" id="IPR036737">
    <property type="entry name" value="OmpA-like_sf"/>
</dbReference>
<dbReference type="SUPFAM" id="SSF103088">
    <property type="entry name" value="OmpA-like"/>
    <property type="match status" value="1"/>
</dbReference>
<evidence type="ECO:0000259" key="4">
    <source>
        <dbReference type="PROSITE" id="PS51123"/>
    </source>
</evidence>
<gene>
    <name evidence="5" type="ORF">SSE37_07618</name>
</gene>
<proteinExistence type="predicted"/>
<evidence type="ECO:0000313" key="6">
    <source>
        <dbReference type="Proteomes" id="UP000005713"/>
    </source>
</evidence>
<dbReference type="PANTHER" id="PTHR30329">
    <property type="entry name" value="STATOR ELEMENT OF FLAGELLAR MOTOR COMPLEX"/>
    <property type="match status" value="1"/>
</dbReference>
<feature type="compositionally biased region" description="Low complexity" evidence="2">
    <location>
        <begin position="170"/>
        <end position="182"/>
    </location>
</feature>
<evidence type="ECO:0000313" key="5">
    <source>
        <dbReference type="EMBL" id="EBA09658.1"/>
    </source>
</evidence>
<dbReference type="RefSeq" id="WP_005855778.1">
    <property type="nucleotide sequence ID" value="NZ_AAYA01000002.1"/>
</dbReference>
<keyword evidence="6" id="KW-1185">Reference proteome</keyword>
<dbReference type="eggNOG" id="COG2885">
    <property type="taxonomic scope" value="Bacteria"/>
</dbReference>
<sequence length="703" mass="72869">MKTRNLVTSSVTALSIALGAPMSAQEASQLPPGQMQKLMGALQAMCAAEGDVPPALDCNLVAEASQDGSREGAVVDMAEDLAANGVAVPGVDLNQLLATGAPAEAADVAAAPDVAAEPDVAAGAEATASAEADAQAPAPADQPAEAQAQAEGNADSAVQADDLAAALQEQADTEANAAPEAAPEAEAETQAEVQQTAPEAEAQAEAEQAAPAPEAEAQAEAEQATPVGPAPEAETQAEAEQAAPAPEAEAQAEATGEVQADDLAAALEAEAQQAEDNAAAAVEQAEGAAEEAVQDAQDGVAEAQTEAEQALEQQAEAVVGEENIPTEADAQAQADAVAESEQSASAAAAASAEGGTEEPEAVQETVTEENTRQSDEDFTTTVNQSQAEAERYKQEARDAGEDAERARTVAGAALLGLGAVALNNILDNNDNVVSNSGDRVVVENNGRFRVLRNDDVLLRRPGAEVTTYQYNDGSTRNVVAYDDGTSVETVRAADGRVLRRTRILTDGSRVILFDDTQQAQEVVVGDLPQVSSRGNEERTIYREGTDAATLEQALASQVAPQVGRTFSLNQIRNIDRVRQLVPEVSVDTINFETNSAAIRPDEAQELAALGNALKAFIDKNPSEVFLIEGHTDAVGNYAYNLALSDRRAESVALALTEYFKVPPENMVLQGYGESDLLVPTADAERANRRAAVRRITPLLQNGG</sequence>
<dbReference type="PANTHER" id="PTHR30329:SF21">
    <property type="entry name" value="LIPOPROTEIN YIAD-RELATED"/>
    <property type="match status" value="1"/>
</dbReference>
<feature type="compositionally biased region" description="Low complexity" evidence="2">
    <location>
        <begin position="328"/>
        <end position="354"/>
    </location>
</feature>